<dbReference type="RefSeq" id="WP_214475791.1">
    <property type="nucleotide sequence ID" value="NZ_CP071709.1"/>
</dbReference>
<evidence type="ECO:0000313" key="3">
    <source>
        <dbReference type="Proteomes" id="UP000679247"/>
    </source>
</evidence>
<sequence length="131" mass="15676">MSKVTLEYLVDLDVEIEVIETKISELRDELKRLKTRRENVKRPLELNKKIKAYEKRYPDNLNWTLDSLVKIDEDFDSWVERFGHKANGSKSTEWLMEIYSQLGYTTNNWIKWLVEVHDPRVIGTEIYKKGN</sequence>
<reference evidence="2 3" key="1">
    <citation type="submission" date="2021-03" db="EMBL/GenBank/DDBJ databases">
        <title>The first data on the complete genome of the tetrodotoxin-producing bacterium.</title>
        <authorList>
            <person name="Melnikova D.I."/>
            <person name="Nijland R."/>
            <person name="Magarlamov T.Y."/>
        </authorList>
    </citation>
    <scope>NUCLEOTIDE SEQUENCE [LARGE SCALE GENOMIC DNA]</scope>
    <source>
        <strain evidence="2 3">1839</strain>
    </source>
</reference>
<keyword evidence="1" id="KW-0175">Coiled coil</keyword>
<evidence type="ECO:0000313" key="2">
    <source>
        <dbReference type="EMBL" id="QVY60952.1"/>
    </source>
</evidence>
<dbReference type="EMBL" id="CP071709">
    <property type="protein sequence ID" value="QVY60952.1"/>
    <property type="molecule type" value="Genomic_DNA"/>
</dbReference>
<proteinExistence type="predicted"/>
<evidence type="ECO:0000256" key="1">
    <source>
        <dbReference type="SAM" id="Coils"/>
    </source>
</evidence>
<gene>
    <name evidence="2" type="ORF">J1899_18575</name>
</gene>
<organism evidence="2 3">
    <name type="scientific">Cytobacillus gottheilii</name>
    <dbReference type="NCBI Taxonomy" id="859144"/>
    <lineage>
        <taxon>Bacteria</taxon>
        <taxon>Bacillati</taxon>
        <taxon>Bacillota</taxon>
        <taxon>Bacilli</taxon>
        <taxon>Bacillales</taxon>
        <taxon>Bacillaceae</taxon>
        <taxon>Cytobacillus</taxon>
    </lineage>
</organism>
<name>A0ABX8FBM6_9BACI</name>
<keyword evidence="3" id="KW-1185">Reference proteome</keyword>
<dbReference type="Proteomes" id="UP000679247">
    <property type="component" value="Chromosome"/>
</dbReference>
<accession>A0ABX8FBM6</accession>
<protein>
    <submittedName>
        <fullName evidence="2">Uncharacterized protein</fullName>
    </submittedName>
</protein>
<feature type="coiled-coil region" evidence="1">
    <location>
        <begin position="9"/>
        <end position="43"/>
    </location>
</feature>